<gene>
    <name evidence="5" type="ORF">V7S43_017620</name>
    <name evidence="6" type="ORF">V7S43_017626</name>
</gene>
<dbReference type="InterPro" id="IPR023210">
    <property type="entry name" value="NADP_OxRdtase_dom"/>
</dbReference>
<evidence type="ECO:0000256" key="3">
    <source>
        <dbReference type="ARBA" id="ARBA00023002"/>
    </source>
</evidence>
<evidence type="ECO:0000313" key="6">
    <source>
        <dbReference type="EMBL" id="KAL3657487.1"/>
    </source>
</evidence>
<accession>A0ABD3EUX4</accession>
<evidence type="ECO:0000313" key="7">
    <source>
        <dbReference type="Proteomes" id="UP001632037"/>
    </source>
</evidence>
<dbReference type="InterPro" id="IPR005399">
    <property type="entry name" value="K_chnl_volt-dep_bsu_KCNAB-rel"/>
</dbReference>
<protein>
    <recommendedName>
        <fullName evidence="4">NADP-dependent oxidoreductase domain-containing protein</fullName>
    </recommendedName>
</protein>
<dbReference type="Pfam" id="PF00248">
    <property type="entry name" value="Aldo_ket_red"/>
    <property type="match status" value="1"/>
</dbReference>
<dbReference type="PANTHER" id="PTHR43150">
    <property type="entry name" value="HYPERKINETIC, ISOFORM M"/>
    <property type="match status" value="1"/>
</dbReference>
<evidence type="ECO:0000256" key="2">
    <source>
        <dbReference type="ARBA" id="ARBA00022857"/>
    </source>
</evidence>
<keyword evidence="3" id="KW-0560">Oxidoreductase</keyword>
<feature type="domain" description="NADP-dependent oxidoreductase" evidence="4">
    <location>
        <begin position="1"/>
        <end position="112"/>
    </location>
</feature>
<dbReference type="EMBL" id="JBIMZQ010000064">
    <property type="protein sequence ID" value="KAL3657481.1"/>
    <property type="molecule type" value="Genomic_DNA"/>
</dbReference>
<dbReference type="InterPro" id="IPR036812">
    <property type="entry name" value="NAD(P)_OxRdtase_dom_sf"/>
</dbReference>
<proteinExistence type="inferred from homology"/>
<comment type="caution">
    <text evidence="6">The sequence shown here is derived from an EMBL/GenBank/DDBJ whole genome shotgun (WGS) entry which is preliminary data.</text>
</comment>
<dbReference type="PANTHER" id="PTHR43150:SF2">
    <property type="entry name" value="HYPERKINETIC, ISOFORM M"/>
    <property type="match status" value="1"/>
</dbReference>
<keyword evidence="2" id="KW-0521">NADP</keyword>
<evidence type="ECO:0000256" key="1">
    <source>
        <dbReference type="ARBA" id="ARBA00006515"/>
    </source>
</evidence>
<dbReference type="GO" id="GO:0016491">
    <property type="term" value="F:oxidoreductase activity"/>
    <property type="evidence" value="ECO:0007669"/>
    <property type="project" value="UniProtKB-KW"/>
</dbReference>
<reference evidence="6 7" key="1">
    <citation type="submission" date="2024-09" db="EMBL/GenBank/DDBJ databases">
        <title>Genome sequencing and assembly of Phytophthora oleae, isolate VK10A, causative agent of rot of olive drupes.</title>
        <authorList>
            <person name="Conti Taguali S."/>
            <person name="Riolo M."/>
            <person name="La Spada F."/>
            <person name="Cacciola S.O."/>
            <person name="Dionisio G."/>
        </authorList>
    </citation>
    <scope>NUCLEOTIDE SEQUENCE [LARGE SCALE GENOMIC DNA]</scope>
    <source>
        <strain evidence="6 7">VK10A</strain>
    </source>
</reference>
<keyword evidence="7" id="KW-1185">Reference proteome</keyword>
<name>A0ABD3EUX4_9STRA</name>
<dbReference type="Gene3D" id="3.20.20.100">
    <property type="entry name" value="NADP-dependent oxidoreductase domain"/>
    <property type="match status" value="2"/>
</dbReference>
<dbReference type="AlphaFoldDB" id="A0ABD3EUX4"/>
<comment type="similarity">
    <text evidence="1">Belongs to the shaker potassium channel beta subunit family.</text>
</comment>
<dbReference type="Proteomes" id="UP001632037">
    <property type="component" value="Unassembled WGS sequence"/>
</dbReference>
<dbReference type="SUPFAM" id="SSF51430">
    <property type="entry name" value="NAD(P)-linked oxidoreductase"/>
    <property type="match status" value="1"/>
</dbReference>
<dbReference type="EMBL" id="JBIMZQ010000064">
    <property type="protein sequence ID" value="KAL3657487.1"/>
    <property type="molecule type" value="Genomic_DNA"/>
</dbReference>
<evidence type="ECO:0000313" key="5">
    <source>
        <dbReference type="EMBL" id="KAL3657481.1"/>
    </source>
</evidence>
<sequence length="238" mass="26882">MMETAFQHGVNFYDTAEIYGNGQAEEPLGGAINKGIDAGVWSREDLVISTKIFCGSKGFTGVGPNDQGNSRKHLVEGLKASLKRLNLEYVDVVFSHRLEPEWLASDVREACEIADRLALIRPIVEQSQYNIFERNKVEFELEDLYKKYKLGLTTWSPLDNGTLTGKYSGGVPNDSRFNMDEFKAFGVPDYFPARVKIADQLKPIAESLAARWLSWHSLGPSRTKMCQLCWWVQVVRPN</sequence>
<evidence type="ECO:0000259" key="4">
    <source>
        <dbReference type="Pfam" id="PF00248"/>
    </source>
</evidence>
<organism evidence="6 7">
    <name type="scientific">Phytophthora oleae</name>
    <dbReference type="NCBI Taxonomy" id="2107226"/>
    <lineage>
        <taxon>Eukaryota</taxon>
        <taxon>Sar</taxon>
        <taxon>Stramenopiles</taxon>
        <taxon>Oomycota</taxon>
        <taxon>Peronosporomycetes</taxon>
        <taxon>Peronosporales</taxon>
        <taxon>Peronosporaceae</taxon>
        <taxon>Phytophthora</taxon>
    </lineage>
</organism>